<dbReference type="InterPro" id="IPR012347">
    <property type="entry name" value="Ferritin-like"/>
</dbReference>
<reference evidence="16 17" key="1">
    <citation type="submission" date="2019-11" db="EMBL/GenBank/DDBJ databases">
        <authorList>
            <person name="Yang C."/>
            <person name="Li F."/>
        </authorList>
    </citation>
    <scope>NUCLEOTIDE SEQUENCE [LARGE SCALE GENOMIC DNA]</scope>
    <source>
        <strain evidence="16">KB4526</strain>
        <tissue evidence="16">Muscle</tissue>
    </source>
</reference>
<sequence length="216" mass="24148">FQPQTTLQPPLQSQPPEPAGQPPAASRANRRRVLNLAPRCRPTMGCQIRQNYSPEVEASVNCLVNMHLRASNTYLSLGFHFDSSDVALPGLGRFFRDLARKKHEGAQRLLTLQSQRSGSALFQDVQKPSHDEWGKAPDAMETAIVLEKNLNEAILDLHALGSAQADPYLCDFLESHFLGEEVKVLKQMGDHLTNLRRLTGPYAALGEYLFQRLTMK</sequence>
<keyword evidence="4" id="KW-0963">Cytoplasm</keyword>
<dbReference type="Gene3D" id="1.20.1260.10">
    <property type="match status" value="1"/>
</dbReference>
<comment type="caution">
    <text evidence="16">The sequence shown here is derived from an EMBL/GenBank/DDBJ whole genome shotgun (WGS) entry which is preliminary data.</text>
</comment>
<proteinExistence type="inferred from homology"/>
<feature type="binding site" evidence="12">
    <location>
        <position position="147"/>
    </location>
    <ligand>
        <name>Fe cation</name>
        <dbReference type="ChEBI" id="CHEBI:24875"/>
        <label>1</label>
    </ligand>
</feature>
<keyword evidence="8" id="KW-0968">Cytoplasmic vesicle</keyword>
<protein>
    <recommendedName>
        <fullName evidence="13">Ferritin</fullName>
    </recommendedName>
</protein>
<evidence type="ECO:0000256" key="12">
    <source>
        <dbReference type="PIRSR" id="PIRSR601519-1"/>
    </source>
</evidence>
<accession>A0A6G1AMS5</accession>
<evidence type="ECO:0000259" key="15">
    <source>
        <dbReference type="PROSITE" id="PS50905"/>
    </source>
</evidence>
<feature type="compositionally biased region" description="Low complexity" evidence="14">
    <location>
        <begin position="1"/>
        <end position="11"/>
    </location>
</feature>
<dbReference type="PROSITE" id="PS00204">
    <property type="entry name" value="FERRITIN_2"/>
    <property type="match status" value="1"/>
</dbReference>
<evidence type="ECO:0000256" key="8">
    <source>
        <dbReference type="ARBA" id="ARBA00023329"/>
    </source>
</evidence>
<comment type="subcellular location">
    <subcellularLocation>
        <location evidence="9">Autolysosome</location>
    </subcellularLocation>
    <subcellularLocation>
        <location evidence="1">Cytoplasm</location>
    </subcellularLocation>
</comment>
<comment type="function">
    <text evidence="10">Stores iron in a soluble, non-toxic, readily available form. Important for iron homeostasis. Iron is taken up in the ferrous form and deposited as ferric hydroxides after oxidation. Also plays a role in delivery of iron to cells. Mediates iron uptake in capsule cells of the developing kidney. Delivery to lysosomes by the cargo receptor NCOA4 for autophagic degradation and release or iron.</text>
</comment>
<evidence type="ECO:0000256" key="1">
    <source>
        <dbReference type="ARBA" id="ARBA00004496"/>
    </source>
</evidence>
<evidence type="ECO:0000256" key="6">
    <source>
        <dbReference type="ARBA" id="ARBA00023004"/>
    </source>
</evidence>
<dbReference type="InterPro" id="IPR008331">
    <property type="entry name" value="Ferritin_DPS_dom"/>
</dbReference>
<evidence type="ECO:0000256" key="13">
    <source>
        <dbReference type="RuleBase" id="RU361145"/>
    </source>
</evidence>
<feature type="domain" description="Ferritin-like diiron" evidence="15">
    <location>
        <begin position="50"/>
        <end position="199"/>
    </location>
</feature>
<evidence type="ECO:0000256" key="3">
    <source>
        <dbReference type="ARBA" id="ARBA00022434"/>
    </source>
</evidence>
<keyword evidence="6 12" id="KW-0408">Iron</keyword>
<evidence type="ECO:0000256" key="5">
    <source>
        <dbReference type="ARBA" id="ARBA00022723"/>
    </source>
</evidence>
<evidence type="ECO:0000256" key="14">
    <source>
        <dbReference type="SAM" id="MobiDB-lite"/>
    </source>
</evidence>
<dbReference type="GO" id="GO:0044754">
    <property type="term" value="C:autolysosome"/>
    <property type="evidence" value="ECO:0007669"/>
    <property type="project" value="UniProtKB-SubCell"/>
</dbReference>
<dbReference type="InterPro" id="IPR009078">
    <property type="entry name" value="Ferritin-like_SF"/>
</dbReference>
<evidence type="ECO:0000256" key="10">
    <source>
        <dbReference type="ARBA" id="ARBA00045578"/>
    </source>
</evidence>
<evidence type="ECO:0000256" key="2">
    <source>
        <dbReference type="ARBA" id="ARBA00007513"/>
    </source>
</evidence>
<dbReference type="GO" id="GO:0008199">
    <property type="term" value="F:ferric iron binding"/>
    <property type="evidence" value="ECO:0007669"/>
    <property type="project" value="InterPro"/>
</dbReference>
<gene>
    <name evidence="16" type="primary">Ftl_1</name>
    <name evidence="16" type="ORF">FOF47_R03913</name>
</gene>
<dbReference type="Pfam" id="PF00210">
    <property type="entry name" value="Ferritin"/>
    <property type="match status" value="1"/>
</dbReference>
<dbReference type="AlphaFoldDB" id="A0A6G1AMS5"/>
<dbReference type="PANTHER" id="PTHR11431">
    <property type="entry name" value="FERRITIN"/>
    <property type="match status" value="1"/>
</dbReference>
<feature type="region of interest" description="Disordered" evidence="14">
    <location>
        <begin position="1"/>
        <end position="29"/>
    </location>
</feature>
<dbReference type="PROSITE" id="PS50905">
    <property type="entry name" value="FERRITIN_LIKE"/>
    <property type="match status" value="1"/>
</dbReference>
<dbReference type="InterPro" id="IPR014034">
    <property type="entry name" value="Ferritin_CS"/>
</dbReference>
<dbReference type="SUPFAM" id="SSF47240">
    <property type="entry name" value="Ferritin-like"/>
    <property type="match status" value="1"/>
</dbReference>
<evidence type="ECO:0000256" key="7">
    <source>
        <dbReference type="ARBA" id="ARBA00023228"/>
    </source>
</evidence>
<dbReference type="Proteomes" id="UP000475037">
    <property type="component" value="Unassembled WGS sequence"/>
</dbReference>
<feature type="non-terminal residue" evidence="16">
    <location>
        <position position="1"/>
    </location>
</feature>
<keyword evidence="5 12" id="KW-0479">Metal-binding</keyword>
<name>A0A6G1AMS5_CROCR</name>
<dbReference type="PANTHER" id="PTHR11431:SF48">
    <property type="entry name" value="FERRITIN"/>
    <property type="match status" value="1"/>
</dbReference>
<keyword evidence="7" id="KW-0458">Lysosome</keyword>
<feature type="compositionally biased region" description="Pro residues" evidence="14">
    <location>
        <begin position="12"/>
        <end position="21"/>
    </location>
</feature>
<dbReference type="InterPro" id="IPR001519">
    <property type="entry name" value="Ferritin"/>
</dbReference>
<dbReference type="GO" id="GO:0008198">
    <property type="term" value="F:ferrous iron binding"/>
    <property type="evidence" value="ECO:0007669"/>
    <property type="project" value="TreeGrafter"/>
</dbReference>
<evidence type="ECO:0000256" key="9">
    <source>
        <dbReference type="ARBA" id="ARBA00044942"/>
    </source>
</evidence>
<evidence type="ECO:0000313" key="16">
    <source>
        <dbReference type="EMBL" id="KAF0876473.1"/>
    </source>
</evidence>
<dbReference type="GO" id="GO:0031410">
    <property type="term" value="C:cytoplasmic vesicle"/>
    <property type="evidence" value="ECO:0007669"/>
    <property type="project" value="UniProtKB-KW"/>
</dbReference>
<comment type="similarity">
    <text evidence="2 13">Belongs to the ferritin family.</text>
</comment>
<keyword evidence="17" id="KW-1185">Reference proteome</keyword>
<evidence type="ECO:0000256" key="11">
    <source>
        <dbReference type="ARBA" id="ARBA00047045"/>
    </source>
</evidence>
<dbReference type="GO" id="GO:0006879">
    <property type="term" value="P:intracellular iron ion homeostasis"/>
    <property type="evidence" value="ECO:0007669"/>
    <property type="project" value="UniProtKB-KW"/>
</dbReference>
<dbReference type="InterPro" id="IPR009040">
    <property type="entry name" value="Ferritin-like_diiron"/>
</dbReference>
<evidence type="ECO:0000256" key="4">
    <source>
        <dbReference type="ARBA" id="ARBA00022490"/>
    </source>
</evidence>
<organism evidence="16 17">
    <name type="scientific">Crocuta crocuta</name>
    <name type="common">Spotted hyena</name>
    <dbReference type="NCBI Taxonomy" id="9678"/>
    <lineage>
        <taxon>Eukaryota</taxon>
        <taxon>Metazoa</taxon>
        <taxon>Chordata</taxon>
        <taxon>Craniata</taxon>
        <taxon>Vertebrata</taxon>
        <taxon>Euteleostomi</taxon>
        <taxon>Mammalia</taxon>
        <taxon>Eutheria</taxon>
        <taxon>Laurasiatheria</taxon>
        <taxon>Carnivora</taxon>
        <taxon>Feliformia</taxon>
        <taxon>Hyaenidae</taxon>
        <taxon>Crocuta</taxon>
    </lineage>
</organism>
<dbReference type="EMBL" id="VOAJ01004998">
    <property type="protein sequence ID" value="KAF0876473.1"/>
    <property type="molecule type" value="Genomic_DNA"/>
</dbReference>
<dbReference type="FunFam" id="1.20.1260.10:FF:000009">
    <property type="entry name" value="Ferritin light chain"/>
    <property type="match status" value="1"/>
</dbReference>
<feature type="non-terminal residue" evidence="16">
    <location>
        <position position="216"/>
    </location>
</feature>
<dbReference type="GO" id="GO:0006826">
    <property type="term" value="P:iron ion transport"/>
    <property type="evidence" value="ECO:0007669"/>
    <property type="project" value="InterPro"/>
</dbReference>
<comment type="subunit">
    <text evidence="11">Oligomer of 24 subunits. There are two types of subunits: L (light) chain and H (heavy) chain. The major chain can be light or heavy, depending on the species and tissue type. The functional molecule forms a roughly spherical shell with a diameter of 12 nm and contains a central cavity into which the insoluble mineral iron core is deposited. Interacts with NCOA4.</text>
</comment>
<evidence type="ECO:0000313" key="17">
    <source>
        <dbReference type="Proteomes" id="UP000475037"/>
    </source>
</evidence>
<keyword evidence="3 13" id="KW-0409">Iron storage</keyword>